<dbReference type="EMBL" id="AP014854">
    <property type="protein sequence ID" value="BAS00301.1"/>
    <property type="molecule type" value="Genomic_DNA"/>
</dbReference>
<gene>
    <name evidence="2" type="ORF">BV133_2707</name>
    <name evidence="3" type="ORF">BVIRIDIS_14730</name>
</gene>
<name>A0A0H5BDL8_BLAVI</name>
<keyword evidence="4" id="KW-1185">Reference proteome</keyword>
<reference evidence="2" key="1">
    <citation type="journal article" date="2015" name="Genome Announc.">
        <title>Complete Genome Sequence of the Bacteriochlorophyll b-Producing Photosynthetic Bacterium Blastochloris viridis.</title>
        <authorList>
            <person name="Tsukatani Y."/>
            <person name="Hirose Y."/>
            <person name="Harada J."/>
            <person name="Misawa N."/>
            <person name="Mori K."/>
            <person name="Inoue K."/>
            <person name="Tamiaki H."/>
        </authorList>
    </citation>
    <scope>NUCLEOTIDE SEQUENCE [LARGE SCALE GENOMIC DNA]</scope>
    <source>
        <strain evidence="2">DSM 133</strain>
    </source>
</reference>
<dbReference type="GO" id="GO:0051536">
    <property type="term" value="F:iron-sulfur cluster binding"/>
    <property type="evidence" value="ECO:0007669"/>
    <property type="project" value="InterPro"/>
</dbReference>
<dbReference type="Pfam" id="PF13510">
    <property type="entry name" value="Fer2_4"/>
    <property type="match status" value="1"/>
</dbReference>
<dbReference type="OrthoDB" id="9801699at2"/>
<dbReference type="Proteomes" id="UP000065734">
    <property type="component" value="Chromosome I"/>
</dbReference>
<dbReference type="KEGG" id="bvr:BVIR_2028"/>
<dbReference type="AlphaFoldDB" id="A0A0H5BDL8"/>
<dbReference type="Gene3D" id="3.10.20.440">
    <property type="entry name" value="2Fe-2S iron-sulphur cluster binding domain, sarcosine oxidase, alpha subunit, N-terminal domain"/>
    <property type="match status" value="1"/>
</dbReference>
<dbReference type="EMBL" id="LN907867">
    <property type="protein sequence ID" value="CUU42461.1"/>
    <property type="molecule type" value="Genomic_DNA"/>
</dbReference>
<evidence type="ECO:0000256" key="1">
    <source>
        <dbReference type="ARBA" id="ARBA00023002"/>
    </source>
</evidence>
<reference evidence="3" key="2">
    <citation type="submission" date="2015-11" db="EMBL/GenBank/DDBJ databases">
        <authorList>
            <person name="Zhang Y."/>
            <person name="Guo Z."/>
        </authorList>
    </citation>
    <scope>NUCLEOTIDE SEQUENCE</scope>
    <source>
        <strain evidence="3">1</strain>
    </source>
</reference>
<accession>A0A0H5BDL8</accession>
<dbReference type="InterPro" id="IPR042204">
    <property type="entry name" value="2Fe-2S-bd_N"/>
</dbReference>
<evidence type="ECO:0000313" key="4">
    <source>
        <dbReference type="Proteomes" id="UP000065734"/>
    </source>
</evidence>
<dbReference type="InterPro" id="IPR036010">
    <property type="entry name" value="2Fe-2S_ferredoxin-like_sf"/>
</dbReference>
<sequence>MSDHHSEPRRGERAGPAFTICFGEREVPAWPGESVAGALLAAGIRHWRNAEDGSPRGLFCGIGTCWECRLVIDGKPGQRACRTPARPGQVVRRQEGLE</sequence>
<dbReference type="STRING" id="1079.BVIR_2028"/>
<evidence type="ECO:0008006" key="5">
    <source>
        <dbReference type="Google" id="ProtNLM"/>
    </source>
</evidence>
<dbReference type="RefSeq" id="WP_055037511.1">
    <property type="nucleotide sequence ID" value="NZ_AP014854.2"/>
</dbReference>
<protein>
    <recommendedName>
        <fullName evidence="5">(2Fe-2S)-binding protein</fullName>
    </recommendedName>
</protein>
<keyword evidence="1" id="KW-0560">Oxidoreductase</keyword>
<reference evidence="4" key="3">
    <citation type="journal article" date="2016" name="Genome Announc.">
        <title>Revised genome sequence of the purple photosynthetic bacterium Blastochloris viridis.</title>
        <authorList>
            <person name="Liu L.N."/>
            <person name="Faulkner M."/>
            <person name="Liu X."/>
            <person name="Huang F."/>
            <person name="Darby A.C."/>
            <person name="Hall N."/>
        </authorList>
    </citation>
    <scope>NUCLEOTIDE SEQUENCE [LARGE SCALE GENOMIC DNA]</scope>
    <source>
        <strain evidence="4">ATCC 19567 / DSM 133 / F</strain>
    </source>
</reference>
<organism evidence="3 4">
    <name type="scientific">Blastochloris viridis</name>
    <name type="common">Rhodopseudomonas viridis</name>
    <dbReference type="NCBI Taxonomy" id="1079"/>
    <lineage>
        <taxon>Bacteria</taxon>
        <taxon>Pseudomonadati</taxon>
        <taxon>Pseudomonadota</taxon>
        <taxon>Alphaproteobacteria</taxon>
        <taxon>Hyphomicrobiales</taxon>
        <taxon>Blastochloridaceae</taxon>
        <taxon>Blastochloris</taxon>
    </lineage>
</organism>
<evidence type="ECO:0000313" key="2">
    <source>
        <dbReference type="EMBL" id="BAS00301.1"/>
    </source>
</evidence>
<evidence type="ECO:0000313" key="3">
    <source>
        <dbReference type="EMBL" id="CUU42461.1"/>
    </source>
</evidence>
<dbReference type="SUPFAM" id="SSF54292">
    <property type="entry name" value="2Fe-2S ferredoxin-like"/>
    <property type="match status" value="1"/>
</dbReference>
<dbReference type="GO" id="GO:0016491">
    <property type="term" value="F:oxidoreductase activity"/>
    <property type="evidence" value="ECO:0007669"/>
    <property type="project" value="UniProtKB-KW"/>
</dbReference>
<proteinExistence type="predicted"/>